<evidence type="ECO:0000256" key="4">
    <source>
        <dbReference type="SAM" id="MobiDB-lite"/>
    </source>
</evidence>
<dbReference type="Pfam" id="PF12937">
    <property type="entry name" value="F-box-like"/>
    <property type="match status" value="1"/>
</dbReference>
<dbReference type="EMBL" id="JACGWO010000009">
    <property type="protein sequence ID" value="KAK4419698.1"/>
    <property type="molecule type" value="Genomic_DNA"/>
</dbReference>
<organism evidence="6 7">
    <name type="scientific">Sesamum alatum</name>
    <dbReference type="NCBI Taxonomy" id="300844"/>
    <lineage>
        <taxon>Eukaryota</taxon>
        <taxon>Viridiplantae</taxon>
        <taxon>Streptophyta</taxon>
        <taxon>Embryophyta</taxon>
        <taxon>Tracheophyta</taxon>
        <taxon>Spermatophyta</taxon>
        <taxon>Magnoliopsida</taxon>
        <taxon>eudicotyledons</taxon>
        <taxon>Gunneridae</taxon>
        <taxon>Pentapetalae</taxon>
        <taxon>asterids</taxon>
        <taxon>lamiids</taxon>
        <taxon>Lamiales</taxon>
        <taxon>Pedaliaceae</taxon>
        <taxon>Sesamum</taxon>
    </lineage>
</organism>
<reference evidence="6" key="1">
    <citation type="submission" date="2020-06" db="EMBL/GenBank/DDBJ databases">
        <authorList>
            <person name="Li T."/>
            <person name="Hu X."/>
            <person name="Zhang T."/>
            <person name="Song X."/>
            <person name="Zhang H."/>
            <person name="Dai N."/>
            <person name="Sheng W."/>
            <person name="Hou X."/>
            <person name="Wei L."/>
        </authorList>
    </citation>
    <scope>NUCLEOTIDE SEQUENCE</scope>
    <source>
        <strain evidence="6">3651</strain>
        <tissue evidence="6">Leaf</tissue>
    </source>
</reference>
<evidence type="ECO:0000256" key="1">
    <source>
        <dbReference type="ARBA" id="ARBA00022574"/>
    </source>
</evidence>
<dbReference type="PROSITE" id="PS50294">
    <property type="entry name" value="WD_REPEATS_REGION"/>
    <property type="match status" value="1"/>
</dbReference>
<dbReference type="AlphaFoldDB" id="A0AAE1XY90"/>
<feature type="domain" description="F-box" evidence="5">
    <location>
        <begin position="72"/>
        <end position="118"/>
    </location>
</feature>
<keyword evidence="1 3" id="KW-0853">WD repeat</keyword>
<dbReference type="InterPro" id="IPR036322">
    <property type="entry name" value="WD40_repeat_dom_sf"/>
</dbReference>
<dbReference type="InterPro" id="IPR001810">
    <property type="entry name" value="F-box_dom"/>
</dbReference>
<evidence type="ECO:0000256" key="3">
    <source>
        <dbReference type="PROSITE-ProRule" id="PRU00221"/>
    </source>
</evidence>
<feature type="region of interest" description="Disordered" evidence="4">
    <location>
        <begin position="509"/>
        <end position="550"/>
    </location>
</feature>
<feature type="repeat" description="WD" evidence="3">
    <location>
        <begin position="260"/>
        <end position="299"/>
    </location>
</feature>
<dbReference type="SUPFAM" id="SSF50978">
    <property type="entry name" value="WD40 repeat-like"/>
    <property type="match status" value="1"/>
</dbReference>
<dbReference type="InterPro" id="IPR015943">
    <property type="entry name" value="WD40/YVTN_repeat-like_dom_sf"/>
</dbReference>
<dbReference type="SMART" id="SM00320">
    <property type="entry name" value="WD40"/>
    <property type="match status" value="7"/>
</dbReference>
<dbReference type="Gene3D" id="1.20.1280.50">
    <property type="match status" value="1"/>
</dbReference>
<dbReference type="Proteomes" id="UP001293254">
    <property type="component" value="Unassembled WGS sequence"/>
</dbReference>
<dbReference type="Pfam" id="PF00400">
    <property type="entry name" value="WD40"/>
    <property type="match status" value="3"/>
</dbReference>
<dbReference type="SUPFAM" id="SSF81383">
    <property type="entry name" value="F-box domain"/>
    <property type="match status" value="1"/>
</dbReference>
<keyword evidence="7" id="KW-1185">Reference proteome</keyword>
<dbReference type="InterPro" id="IPR036047">
    <property type="entry name" value="F-box-like_dom_sf"/>
</dbReference>
<dbReference type="InterPro" id="IPR001680">
    <property type="entry name" value="WD40_rpt"/>
</dbReference>
<dbReference type="PROSITE" id="PS50082">
    <property type="entry name" value="WD_REPEATS_2"/>
    <property type="match status" value="2"/>
</dbReference>
<evidence type="ECO:0000256" key="2">
    <source>
        <dbReference type="ARBA" id="ARBA00022737"/>
    </source>
</evidence>
<sequence length="550" mass="62051">MAFECHQDTEIGLRDTLSNCLDNPQTQKPDSGQVVLINNRKTESLGTENLQSDSKSNLKIGIPFTEALSNHRRSFADLPPAVISEILNFLDPKGLGIVSCVNTSLYKLASEHHVWKEFYYERWGHPVTAVNLGHAYSDEKSWKELFVEREFRSKTFMGRYTIETLYGHTEAVRTVFVLVSRKLVFTSGYDQAVRMWDMEEGLSIASSRPLGCTIRAVAADTRLLIAGGTDGFIHGWKVEDGNPHLFDLRGPHNQNMEFRVWEHEGPITCLALDSSKMYSGSWDMTIRVWDRSSLKCLKILVHNDWVWSLVPHDTTIGSTAGSGVYIWDTDSGTQLAVINIPHVGNTYSLARSHTGKLLFTGVEDGSIHMFEITRNVKCNMRRIATWIPHTGPVYSLAFEFPWLVSASSDGKISLIDVRKLLKTSRHSSTQNTFKGNYLDQKNVEPPQRMLHGFGSNLFSVAIGSDRIVCGGEEGVIRIWNFSQALEIEQRVRSLRGIRLENRMRRRKLQTEMSAKGTQGGQCSVAAKKNQMSSDKNSWHNKRRVNGKLKA</sequence>
<name>A0AAE1XY90_9LAMI</name>
<dbReference type="PROSITE" id="PS00678">
    <property type="entry name" value="WD_REPEATS_1"/>
    <property type="match status" value="1"/>
</dbReference>
<dbReference type="PANTHER" id="PTHR19855:SF19">
    <property type="entry name" value="OS04G0619700 PROTEIN"/>
    <property type="match status" value="1"/>
</dbReference>
<reference evidence="6" key="2">
    <citation type="journal article" date="2024" name="Plant">
        <title>Genomic evolution and insights into agronomic trait innovations of Sesamum species.</title>
        <authorList>
            <person name="Miao H."/>
            <person name="Wang L."/>
            <person name="Qu L."/>
            <person name="Liu H."/>
            <person name="Sun Y."/>
            <person name="Le M."/>
            <person name="Wang Q."/>
            <person name="Wei S."/>
            <person name="Zheng Y."/>
            <person name="Lin W."/>
            <person name="Duan Y."/>
            <person name="Cao H."/>
            <person name="Xiong S."/>
            <person name="Wang X."/>
            <person name="Wei L."/>
            <person name="Li C."/>
            <person name="Ma Q."/>
            <person name="Ju M."/>
            <person name="Zhao R."/>
            <person name="Li G."/>
            <person name="Mu C."/>
            <person name="Tian Q."/>
            <person name="Mei H."/>
            <person name="Zhang T."/>
            <person name="Gao T."/>
            <person name="Zhang H."/>
        </authorList>
    </citation>
    <scope>NUCLEOTIDE SEQUENCE</scope>
    <source>
        <strain evidence="6">3651</strain>
    </source>
</reference>
<accession>A0AAE1XY90</accession>
<evidence type="ECO:0000313" key="7">
    <source>
        <dbReference type="Proteomes" id="UP001293254"/>
    </source>
</evidence>
<proteinExistence type="predicted"/>
<evidence type="ECO:0000313" key="6">
    <source>
        <dbReference type="EMBL" id="KAK4419698.1"/>
    </source>
</evidence>
<protein>
    <submittedName>
        <fullName evidence="6">F-box/WD-40 repeat-containing protein</fullName>
    </submittedName>
</protein>
<gene>
    <name evidence="6" type="ORF">Salat_2382700</name>
</gene>
<dbReference type="InterPro" id="IPR019775">
    <property type="entry name" value="WD40_repeat_CS"/>
</dbReference>
<feature type="repeat" description="WD" evidence="3">
    <location>
        <begin position="165"/>
        <end position="206"/>
    </location>
</feature>
<dbReference type="Gene3D" id="2.130.10.10">
    <property type="entry name" value="YVTN repeat-like/Quinoprotein amine dehydrogenase"/>
    <property type="match status" value="2"/>
</dbReference>
<evidence type="ECO:0000259" key="5">
    <source>
        <dbReference type="PROSITE" id="PS50181"/>
    </source>
</evidence>
<dbReference type="PANTHER" id="PTHR19855">
    <property type="entry name" value="WD40 REPEAT PROTEIN 12, 37"/>
    <property type="match status" value="1"/>
</dbReference>
<dbReference type="SMART" id="SM00256">
    <property type="entry name" value="FBOX"/>
    <property type="match status" value="1"/>
</dbReference>
<comment type="caution">
    <text evidence="6">The sequence shown here is derived from an EMBL/GenBank/DDBJ whole genome shotgun (WGS) entry which is preliminary data.</text>
</comment>
<keyword evidence="2" id="KW-0677">Repeat</keyword>
<dbReference type="PROSITE" id="PS50181">
    <property type="entry name" value="FBOX"/>
    <property type="match status" value="1"/>
</dbReference>
<feature type="compositionally biased region" description="Basic residues" evidence="4">
    <location>
        <begin position="538"/>
        <end position="550"/>
    </location>
</feature>